<feature type="region of interest" description="Disordered" evidence="1">
    <location>
        <begin position="54"/>
        <end position="77"/>
    </location>
</feature>
<gene>
    <name evidence="3 4" type="ORF">CG8838</name>
</gene>
<keyword evidence="2" id="KW-0472">Membrane</keyword>
<dbReference type="OrthoDB" id="7872207at2759"/>
<reference evidence="3" key="1">
    <citation type="submission" date="2002-06" db="EMBL/GenBank/DDBJ databases">
        <authorList>
            <person name="Stapleton M."/>
            <person name="Brokstein P."/>
            <person name="Hong L."/>
            <person name="Agbayani A."/>
            <person name="Carlson J."/>
            <person name="Champe M."/>
            <person name="Chavez C."/>
            <person name="Dorsett V."/>
            <person name="Dresnek D."/>
            <person name="Farfan D."/>
            <person name="Frise E."/>
            <person name="George R."/>
            <person name="Gonzalez M."/>
            <person name="Guarin H."/>
            <person name="Kronmiller B."/>
            <person name="Li P."/>
            <person name="Liao G."/>
            <person name="Miranda A."/>
            <person name="Mungall C.J."/>
            <person name="Nunoo J."/>
            <person name="Pacleb J."/>
            <person name="Paragas V."/>
            <person name="Park S."/>
            <person name="Patel S."/>
            <person name="Phouanenavong S."/>
            <person name="Wan K."/>
            <person name="Yu C."/>
            <person name="Lewis S.E."/>
            <person name="Rubin G.M."/>
            <person name="Celniker S."/>
        </authorList>
    </citation>
    <scope>NUCLEOTIDE SEQUENCE</scope>
    <source>
        <strain evidence="3">Berkeley</strain>
    </source>
</reference>
<organism evidence="3">
    <name type="scientific">Drosophila melanogaster</name>
    <name type="common">Fruit fly</name>
    <dbReference type="NCBI Taxonomy" id="7227"/>
    <lineage>
        <taxon>Eukaryota</taxon>
        <taxon>Metazoa</taxon>
        <taxon>Ecdysozoa</taxon>
        <taxon>Arthropoda</taxon>
        <taxon>Hexapoda</taxon>
        <taxon>Insecta</taxon>
        <taxon>Pterygota</taxon>
        <taxon>Neoptera</taxon>
        <taxon>Endopterygota</taxon>
        <taxon>Diptera</taxon>
        <taxon>Brachycera</taxon>
        <taxon>Muscomorpha</taxon>
        <taxon>Ephydroidea</taxon>
        <taxon>Drosophilidae</taxon>
        <taxon>Drosophila</taxon>
        <taxon>Sophophora</taxon>
    </lineage>
</organism>
<dbReference type="AlphaFoldDB" id="Q8MR54"/>
<evidence type="ECO:0000256" key="1">
    <source>
        <dbReference type="SAM" id="MobiDB-lite"/>
    </source>
</evidence>
<feature type="non-terminal residue" evidence="3">
    <location>
        <position position="1"/>
    </location>
</feature>
<accession>Q8MR54</accession>
<dbReference type="HOGENOM" id="CLU_1246524_0_0_1"/>
<dbReference type="AGR" id="FB:FBgn0031526"/>
<dbReference type="VEuPathDB" id="VectorBase:FBgn0031526"/>
<feature type="region of interest" description="Disordered" evidence="1">
    <location>
        <begin position="126"/>
        <end position="245"/>
    </location>
</feature>
<sequence length="245" mass="27341">PHYTFITKHSKNFPNFYSVLNTMTSMLNTPIVSIFDLMVERHIRLRRELNGNLPPVRRPKAARGAADGKKPFKYKPSPMEFPLPETLELMSPPAANAITAAHLTQKHTFLKIQPPSEKNAIKKLVEKMSHGRGKTKTVSPRHSLSSKKTSANSSKTVVIQPRKRKVAGQGSFRAQPKLGKTSSTQLKRQPLSPRRAESTAKDASTLSKTKTKKSSPEKSGAQMRNTRSADRLGNAEIPVSKRWRL</sequence>
<evidence type="ECO:0000313" key="3">
    <source>
        <dbReference type="EMBL" id="AAM52630.1"/>
    </source>
</evidence>
<feature type="compositionally biased region" description="Low complexity" evidence="1">
    <location>
        <begin position="146"/>
        <end position="155"/>
    </location>
</feature>
<dbReference type="EMBL" id="AY122118">
    <property type="protein sequence ID" value="AAM52630.1"/>
    <property type="molecule type" value="mRNA"/>
</dbReference>
<evidence type="ECO:0000256" key="2">
    <source>
        <dbReference type="SAM" id="Phobius"/>
    </source>
</evidence>
<dbReference type="FlyBase" id="FBgn0031526">
    <property type="gene designation" value="CG8838"/>
</dbReference>
<protein>
    <submittedName>
        <fullName evidence="3">GH18521p</fullName>
    </submittedName>
</protein>
<name>Q8MR54_DROME</name>
<keyword evidence="2" id="KW-0812">Transmembrane</keyword>
<dbReference type="Bgee" id="FBgn0031526">
    <property type="expression patterns" value="Expressed in early-mid elongation-stage spermatid (Drosophila) in testis and 24 other cell types or tissues"/>
</dbReference>
<evidence type="ECO:0000313" key="4">
    <source>
        <dbReference type="FlyBase" id="FBgn0031526"/>
    </source>
</evidence>
<keyword evidence="2" id="KW-1133">Transmembrane helix</keyword>
<dbReference type="ExpressionAtlas" id="Q8MR54">
    <property type="expression patterns" value="baseline and differential"/>
</dbReference>
<feature type="transmembrane region" description="Helical" evidence="2">
    <location>
        <begin position="16"/>
        <end position="39"/>
    </location>
</feature>
<proteinExistence type="evidence at transcript level"/>